<gene>
    <name evidence="1" type="ORF">LCGC14_2537650</name>
</gene>
<name>A0A0F9BEM6_9ZZZZ</name>
<comment type="caution">
    <text evidence="1">The sequence shown here is derived from an EMBL/GenBank/DDBJ whole genome shotgun (WGS) entry which is preliminary data.</text>
</comment>
<proteinExistence type="predicted"/>
<dbReference type="AlphaFoldDB" id="A0A0F9BEM6"/>
<protein>
    <submittedName>
        <fullName evidence="1">Uncharacterized protein</fullName>
    </submittedName>
</protein>
<organism evidence="1">
    <name type="scientific">marine sediment metagenome</name>
    <dbReference type="NCBI Taxonomy" id="412755"/>
    <lineage>
        <taxon>unclassified sequences</taxon>
        <taxon>metagenomes</taxon>
        <taxon>ecological metagenomes</taxon>
    </lineage>
</organism>
<accession>A0A0F9BEM6</accession>
<sequence length="45" mass="5010">MRMVSRERKVERDPRVICNGCQGTGYGLERKAPNTPDPCKRCGGS</sequence>
<dbReference type="EMBL" id="LAZR01041336">
    <property type="protein sequence ID" value="KKL12252.1"/>
    <property type="molecule type" value="Genomic_DNA"/>
</dbReference>
<reference evidence="1" key="1">
    <citation type="journal article" date="2015" name="Nature">
        <title>Complex archaea that bridge the gap between prokaryotes and eukaryotes.</title>
        <authorList>
            <person name="Spang A."/>
            <person name="Saw J.H."/>
            <person name="Jorgensen S.L."/>
            <person name="Zaremba-Niedzwiedzka K."/>
            <person name="Martijn J."/>
            <person name="Lind A.E."/>
            <person name="van Eijk R."/>
            <person name="Schleper C."/>
            <person name="Guy L."/>
            <person name="Ettema T.J."/>
        </authorList>
    </citation>
    <scope>NUCLEOTIDE SEQUENCE</scope>
</reference>
<evidence type="ECO:0000313" key="1">
    <source>
        <dbReference type="EMBL" id="KKL12252.1"/>
    </source>
</evidence>
<feature type="non-terminal residue" evidence="1">
    <location>
        <position position="45"/>
    </location>
</feature>